<keyword evidence="5 12" id="KW-0812">Transmembrane</keyword>
<dbReference type="PRINTS" id="PR01262">
    <property type="entry name" value="INNEXIN"/>
</dbReference>
<keyword evidence="10 12" id="KW-0472">Membrane</keyword>
<name>A0A8S1EJL4_9PELO</name>
<evidence type="ECO:0000256" key="2">
    <source>
        <dbReference type="ARBA" id="ARBA00004651"/>
    </source>
</evidence>
<evidence type="ECO:0000313" key="14">
    <source>
        <dbReference type="Proteomes" id="UP000494206"/>
    </source>
</evidence>
<protein>
    <recommendedName>
        <fullName evidence="12">Innexin</fullName>
    </recommendedName>
</protein>
<dbReference type="AlphaFoldDB" id="A0A8S1EJL4"/>
<keyword evidence="9 12" id="KW-0406">Ion transport</keyword>
<dbReference type="GO" id="GO:0034220">
    <property type="term" value="P:monoatomic ion transmembrane transport"/>
    <property type="evidence" value="ECO:0007669"/>
    <property type="project" value="UniProtKB-KW"/>
</dbReference>
<comment type="similarity">
    <text evidence="12">Belongs to the pannexin family.</text>
</comment>
<feature type="transmembrane region" description="Helical" evidence="12">
    <location>
        <begin position="258"/>
        <end position="282"/>
    </location>
</feature>
<evidence type="ECO:0000256" key="8">
    <source>
        <dbReference type="ARBA" id="ARBA00022989"/>
    </source>
</evidence>
<feature type="transmembrane region" description="Helical" evidence="12">
    <location>
        <begin position="21"/>
        <end position="40"/>
    </location>
</feature>
<dbReference type="OrthoDB" id="5867527at2759"/>
<evidence type="ECO:0000256" key="4">
    <source>
        <dbReference type="ARBA" id="ARBA00022475"/>
    </source>
</evidence>
<dbReference type="GO" id="GO:0005886">
    <property type="term" value="C:plasma membrane"/>
    <property type="evidence" value="ECO:0007669"/>
    <property type="project" value="UniProtKB-SubCell"/>
</dbReference>
<reference evidence="13 14" key="1">
    <citation type="submission" date="2020-04" db="EMBL/GenBank/DDBJ databases">
        <authorList>
            <person name="Laetsch R D."/>
            <person name="Stevens L."/>
            <person name="Kumar S."/>
            <person name="Blaxter L. M."/>
        </authorList>
    </citation>
    <scope>NUCLEOTIDE SEQUENCE [LARGE SCALE GENOMIC DNA]</scope>
</reference>
<dbReference type="EMBL" id="CADEPM010000002">
    <property type="protein sequence ID" value="CAB3399833.1"/>
    <property type="molecule type" value="Genomic_DNA"/>
</dbReference>
<keyword evidence="7" id="KW-0965">Cell junction</keyword>
<sequence>MATPSRKYKLRFRQNVDNFDTLCNGVTPVVMFVAAALLTLKQYFGTPIICISPESYSNTLKHFVATVCFGKTDALSKEHMPTSGVHVALNPIFKFTNLLLIILAVSFYVPDNVWKYFQRKLSVSMKIVERSTAVISTQSGQERQKNIEKMAKVLEELGTAPYNRSRTVLSAAYLVVKFLYIVCIVFQLHAMTAIMGQNFNATWGIGLLMDRFLGIKSENIANFPYIAYCNTSVASPDNEVEMNHYQCFLPINVLNELLFAMLAIWMTVLLITTSIGLVAFVWKVGTYDHLKHIYEKASGRSIPEPLAYKFHEVLGNDALFMLLAVNTTSESVGKDLVKKLFENFERRIDSSTSNNENSSN</sequence>
<keyword evidence="11 12" id="KW-0407">Ion channel</keyword>
<feature type="transmembrane region" description="Helical" evidence="12">
    <location>
        <begin position="171"/>
        <end position="190"/>
    </location>
</feature>
<evidence type="ECO:0000256" key="6">
    <source>
        <dbReference type="ARBA" id="ARBA00022868"/>
    </source>
</evidence>
<feature type="transmembrane region" description="Helical" evidence="12">
    <location>
        <begin position="92"/>
        <end position="110"/>
    </location>
</feature>
<dbReference type="GO" id="GO:0005243">
    <property type="term" value="F:gap junction channel activity"/>
    <property type="evidence" value="ECO:0007669"/>
    <property type="project" value="TreeGrafter"/>
</dbReference>
<keyword evidence="6" id="KW-0303">Gap junction</keyword>
<evidence type="ECO:0000256" key="5">
    <source>
        <dbReference type="ARBA" id="ARBA00022692"/>
    </source>
</evidence>
<dbReference type="PROSITE" id="PS51013">
    <property type="entry name" value="PANNEXIN"/>
    <property type="match status" value="1"/>
</dbReference>
<dbReference type="GO" id="GO:0005921">
    <property type="term" value="C:gap junction"/>
    <property type="evidence" value="ECO:0007669"/>
    <property type="project" value="UniProtKB-SubCell"/>
</dbReference>
<evidence type="ECO:0000256" key="11">
    <source>
        <dbReference type="ARBA" id="ARBA00023303"/>
    </source>
</evidence>
<evidence type="ECO:0000256" key="1">
    <source>
        <dbReference type="ARBA" id="ARBA00004610"/>
    </source>
</evidence>
<dbReference type="InterPro" id="IPR000990">
    <property type="entry name" value="Innexin"/>
</dbReference>
<evidence type="ECO:0000256" key="10">
    <source>
        <dbReference type="ARBA" id="ARBA00023136"/>
    </source>
</evidence>
<accession>A0A8S1EJL4</accession>
<keyword evidence="3 12" id="KW-0813">Transport</keyword>
<dbReference type="Pfam" id="PF00876">
    <property type="entry name" value="Innexin"/>
    <property type="match status" value="1"/>
</dbReference>
<comment type="subcellular location">
    <subcellularLocation>
        <location evidence="1">Cell junction</location>
        <location evidence="1">Gap junction</location>
    </subcellularLocation>
    <subcellularLocation>
        <location evidence="2 12">Cell membrane</location>
        <topology evidence="2 12">Multi-pass membrane protein</topology>
    </subcellularLocation>
</comment>
<dbReference type="PANTHER" id="PTHR11893:SF36">
    <property type="entry name" value="INNEXIN-5"/>
    <property type="match status" value="1"/>
</dbReference>
<dbReference type="PANTHER" id="PTHR11893">
    <property type="entry name" value="INNEXIN"/>
    <property type="match status" value="1"/>
</dbReference>
<evidence type="ECO:0000256" key="9">
    <source>
        <dbReference type="ARBA" id="ARBA00023065"/>
    </source>
</evidence>
<evidence type="ECO:0000256" key="3">
    <source>
        <dbReference type="ARBA" id="ARBA00022448"/>
    </source>
</evidence>
<comment type="caution">
    <text evidence="13">The sequence shown here is derived from an EMBL/GenBank/DDBJ whole genome shotgun (WGS) entry which is preliminary data.</text>
</comment>
<proteinExistence type="inferred from homology"/>
<dbReference type="Proteomes" id="UP000494206">
    <property type="component" value="Unassembled WGS sequence"/>
</dbReference>
<keyword evidence="4" id="KW-1003">Cell membrane</keyword>
<evidence type="ECO:0000256" key="7">
    <source>
        <dbReference type="ARBA" id="ARBA00022949"/>
    </source>
</evidence>
<organism evidence="13 14">
    <name type="scientific">Caenorhabditis bovis</name>
    <dbReference type="NCBI Taxonomy" id="2654633"/>
    <lineage>
        <taxon>Eukaryota</taxon>
        <taxon>Metazoa</taxon>
        <taxon>Ecdysozoa</taxon>
        <taxon>Nematoda</taxon>
        <taxon>Chromadorea</taxon>
        <taxon>Rhabditida</taxon>
        <taxon>Rhabditina</taxon>
        <taxon>Rhabditomorpha</taxon>
        <taxon>Rhabditoidea</taxon>
        <taxon>Rhabditidae</taxon>
        <taxon>Peloderinae</taxon>
        <taxon>Caenorhabditis</taxon>
    </lineage>
</organism>
<keyword evidence="8 12" id="KW-1133">Transmembrane helix</keyword>
<keyword evidence="14" id="KW-1185">Reference proteome</keyword>
<evidence type="ECO:0000313" key="13">
    <source>
        <dbReference type="EMBL" id="CAB3399833.1"/>
    </source>
</evidence>
<comment type="function">
    <text evidence="12">Structural component of the gap junctions.</text>
</comment>
<gene>
    <name evidence="12" type="primary">inx</name>
    <name evidence="13" type="ORF">CBOVIS_LOCUS2893</name>
</gene>
<evidence type="ECO:0000256" key="12">
    <source>
        <dbReference type="RuleBase" id="RU010713"/>
    </source>
</evidence>